<name>A0A4Q1UJU5_9BRAD</name>
<dbReference type="Proteomes" id="UP000290819">
    <property type="component" value="Unassembled WGS sequence"/>
</dbReference>
<dbReference type="AlphaFoldDB" id="A0A4Q1UJU5"/>
<comment type="caution">
    <text evidence="2">The sequence shown here is derived from an EMBL/GenBank/DDBJ whole genome shotgun (WGS) entry which is preliminary data.</text>
</comment>
<proteinExistence type="predicted"/>
<reference evidence="2 3" key="1">
    <citation type="submission" date="2017-03" db="EMBL/GenBank/DDBJ databases">
        <authorList>
            <person name="Safronova V.I."/>
            <person name="Sazanova A.L."/>
            <person name="Chirak E.R."/>
        </authorList>
    </citation>
    <scope>NUCLEOTIDE SEQUENCE [LARGE SCALE GENOMIC DNA]</scope>
    <source>
        <strain evidence="2 3">Opo-243</strain>
    </source>
</reference>
<keyword evidence="3" id="KW-1185">Reference proteome</keyword>
<dbReference type="Pfam" id="PF09957">
    <property type="entry name" value="VapB_antitoxin"/>
    <property type="match status" value="1"/>
</dbReference>
<protein>
    <submittedName>
        <fullName evidence="2">DUF2191 domain-containing protein</fullName>
    </submittedName>
</protein>
<evidence type="ECO:0000256" key="1">
    <source>
        <dbReference type="SAM" id="MobiDB-lite"/>
    </source>
</evidence>
<dbReference type="OrthoDB" id="129867at2"/>
<accession>A0A4Q1UJU5</accession>
<dbReference type="EMBL" id="MZXW01000053">
    <property type="protein sequence ID" value="RXT35195.1"/>
    <property type="molecule type" value="Genomic_DNA"/>
</dbReference>
<feature type="region of interest" description="Disordered" evidence="1">
    <location>
        <begin position="43"/>
        <end position="63"/>
    </location>
</feature>
<evidence type="ECO:0000313" key="3">
    <source>
        <dbReference type="Proteomes" id="UP000290819"/>
    </source>
</evidence>
<dbReference type="InterPro" id="IPR019239">
    <property type="entry name" value="VapB_antitoxin"/>
</dbReference>
<organism evidence="2 3">
    <name type="scientific">Bradyrhizobium betae</name>
    <dbReference type="NCBI Taxonomy" id="244734"/>
    <lineage>
        <taxon>Bacteria</taxon>
        <taxon>Pseudomonadati</taxon>
        <taxon>Pseudomonadota</taxon>
        <taxon>Alphaproteobacteria</taxon>
        <taxon>Hyphomicrobiales</taxon>
        <taxon>Nitrobacteraceae</taxon>
        <taxon>Bradyrhizobium</taxon>
    </lineage>
</organism>
<sequence length="63" mass="7039">MRTTIAIDDELFAKAQEFAGVSEKSAVVREALKAFVEREAARRLARMGGTEPRAKAPPRRRPK</sequence>
<gene>
    <name evidence="2" type="ORF">B5V03_35520</name>
</gene>
<dbReference type="RefSeq" id="WP_129275099.1">
    <property type="nucleotide sequence ID" value="NZ_MZXW01000053.1"/>
</dbReference>
<evidence type="ECO:0000313" key="2">
    <source>
        <dbReference type="EMBL" id="RXT35195.1"/>
    </source>
</evidence>